<name>A0A514BT94_9GAMM</name>
<dbReference type="InterPro" id="IPR037291">
    <property type="entry name" value="DUF4139"/>
</dbReference>
<dbReference type="PANTHER" id="PTHR38075:SF1">
    <property type="entry name" value="DUF4139 DOMAIN-CONTAINING PROTEIN"/>
    <property type="match status" value="1"/>
</dbReference>
<gene>
    <name evidence="2" type="ORF">FKV23_11265</name>
</gene>
<dbReference type="KEGG" id="lyj:FKV23_11265"/>
<evidence type="ECO:0000259" key="1">
    <source>
        <dbReference type="Pfam" id="PF13598"/>
    </source>
</evidence>
<dbReference type="PANTHER" id="PTHR38075">
    <property type="entry name" value="DUF4139 DOMAIN-CONTAINING PROTEIN"/>
    <property type="match status" value="1"/>
</dbReference>
<feature type="domain" description="DUF4139" evidence="1">
    <location>
        <begin position="144"/>
        <end position="444"/>
    </location>
</feature>
<dbReference type="EMBL" id="CP041242">
    <property type="protein sequence ID" value="QDH70592.1"/>
    <property type="molecule type" value="Genomic_DNA"/>
</dbReference>
<keyword evidence="3" id="KW-1185">Reference proteome</keyword>
<sequence length="448" mass="48102">MPGYALVDRNLRYELAAGSNAISASNVPPSMDVEAALLRPESGNVNIIGQRYVAALSGTDDVLGRAIGRRVTVEHTAGSAKQTDSGILLAASDGLSLALNDGRIKVIRDYDNFSIAATGNTLPREANLQWTVEAEQAGDASFVLSYPMSGMAWRAEYLATIAPGADCSLALDGAALVINRSGVGFDNANLTLVAGQPARARQSGYMGDRYRAEVAADFAMAAAAPPMPVVRGSGEYHAYVVPGTSRVSNGAVERLPLFAPRQAVACSRDYVTDAGTSDWTPPRPMLAPDQRGLTGSMPVNVSVSFDNDREAGLGQPLPAGRVRVFDGSDFLGESMLGHTPAGNEVRLRVGKAFDITADREATAFNVDNNRRRITESFAVTVRNAKDEEVTVRVLEPMQRWRDWEITASSLPAQKKDAQNVEFEVPVPAQGETRLTYTVRYQWPEGVRP</sequence>
<reference evidence="2 3" key="1">
    <citation type="submission" date="2019-06" db="EMBL/GenBank/DDBJ databases">
        <title>Lysobacter alkalisoli sp. nov. isolated from saline-alkali soil.</title>
        <authorList>
            <person name="Sun J.-Q."/>
            <person name="Xu L."/>
        </authorList>
    </citation>
    <scope>NUCLEOTIDE SEQUENCE [LARGE SCALE GENOMIC DNA]</scope>
    <source>
        <strain evidence="2 3">SJ-36</strain>
    </source>
</reference>
<dbReference type="AlphaFoldDB" id="A0A514BT94"/>
<organism evidence="2 3">
    <name type="scientific">Marilutibacter alkalisoli</name>
    <dbReference type="NCBI Taxonomy" id="2591633"/>
    <lineage>
        <taxon>Bacteria</taxon>
        <taxon>Pseudomonadati</taxon>
        <taxon>Pseudomonadota</taxon>
        <taxon>Gammaproteobacteria</taxon>
        <taxon>Lysobacterales</taxon>
        <taxon>Lysobacteraceae</taxon>
        <taxon>Marilutibacter</taxon>
    </lineage>
</organism>
<protein>
    <submittedName>
        <fullName evidence="2">DUF4139 domain-containing protein</fullName>
    </submittedName>
</protein>
<evidence type="ECO:0000313" key="3">
    <source>
        <dbReference type="Proteomes" id="UP000317199"/>
    </source>
</evidence>
<dbReference type="Proteomes" id="UP000317199">
    <property type="component" value="Chromosome"/>
</dbReference>
<evidence type="ECO:0000313" key="2">
    <source>
        <dbReference type="EMBL" id="QDH70592.1"/>
    </source>
</evidence>
<accession>A0A514BT94</accession>
<dbReference type="Pfam" id="PF13598">
    <property type="entry name" value="DUF4139"/>
    <property type="match status" value="1"/>
</dbReference>
<proteinExistence type="predicted"/>
<dbReference type="OrthoDB" id="9808067at2"/>
<dbReference type="RefSeq" id="WP_141623926.1">
    <property type="nucleotide sequence ID" value="NZ_CP041242.1"/>
</dbReference>